<feature type="transmembrane region" description="Helical" evidence="7">
    <location>
        <begin position="163"/>
        <end position="183"/>
    </location>
</feature>
<evidence type="ECO:0000256" key="7">
    <source>
        <dbReference type="SAM" id="Phobius"/>
    </source>
</evidence>
<protein>
    <recommendedName>
        <fullName evidence="10">Xanthine/uracil permease</fullName>
    </recommendedName>
</protein>
<feature type="transmembrane region" description="Helical" evidence="7">
    <location>
        <begin position="86"/>
        <end position="119"/>
    </location>
</feature>
<evidence type="ECO:0000313" key="8">
    <source>
        <dbReference type="EMBL" id="KOA66704.1"/>
    </source>
</evidence>
<feature type="transmembrane region" description="Helical" evidence="7">
    <location>
        <begin position="35"/>
        <end position="53"/>
    </location>
</feature>
<dbReference type="RefSeq" id="WP_016463224.1">
    <property type="nucleotide sequence ID" value="NZ_AVQC01000003.1"/>
</dbReference>
<comment type="caution">
    <text evidence="8">The sequence shown here is derived from an EMBL/GenBank/DDBJ whole genome shotgun (WGS) entry which is preliminary data.</text>
</comment>
<feature type="transmembrane region" description="Helical" evidence="7">
    <location>
        <begin position="195"/>
        <end position="215"/>
    </location>
</feature>
<evidence type="ECO:0000313" key="9">
    <source>
        <dbReference type="Proteomes" id="UP000036802"/>
    </source>
</evidence>
<organism evidence="8 9">
    <name type="scientific">Bifidobacterium breve MCC 1114</name>
    <dbReference type="NCBI Taxonomy" id="1365964"/>
    <lineage>
        <taxon>Bacteria</taxon>
        <taxon>Bacillati</taxon>
        <taxon>Actinomycetota</taxon>
        <taxon>Actinomycetes</taxon>
        <taxon>Bifidobacteriales</taxon>
        <taxon>Bifidobacteriaceae</taxon>
        <taxon>Bifidobacterium</taxon>
    </lineage>
</organism>
<dbReference type="PATRIC" id="fig|1365964.3.peg.182"/>
<evidence type="ECO:0000256" key="2">
    <source>
        <dbReference type="ARBA" id="ARBA00008821"/>
    </source>
</evidence>
<comment type="similarity">
    <text evidence="2">Belongs to the nucleobase:cation symporter-2 (NCS2) (TC 2.A.40) family.</text>
</comment>
<feature type="transmembrane region" description="Helical" evidence="7">
    <location>
        <begin position="60"/>
        <end position="80"/>
    </location>
</feature>
<gene>
    <name evidence="8" type="ORF">BBM1114_00875</name>
</gene>
<proteinExistence type="inferred from homology"/>
<feature type="transmembrane region" description="Helical" evidence="7">
    <location>
        <begin position="131"/>
        <end position="157"/>
    </location>
</feature>
<dbReference type="EMBL" id="AVQC01000003">
    <property type="protein sequence ID" value="KOA66704.1"/>
    <property type="molecule type" value="Genomic_DNA"/>
</dbReference>
<dbReference type="Proteomes" id="UP000036802">
    <property type="component" value="Unassembled WGS sequence"/>
</dbReference>
<name>A0A0L7D3Z6_BIFBR</name>
<keyword evidence="4 7" id="KW-0812">Transmembrane</keyword>
<sequence>MSKEETPQLVAGIDDKIPVGKSIVFGLQHVLSMDLYIMPLILGGAIGLAGGDLSYFLQMSFFACGIATLLQSGLFMRYPIVQGPSYVPLAALCMIGATMGIPTMIGSLIPGAIIIILLGMSKLFSKFISRAIPPFIGGIIILIVGLTLVPTAVTGVFSTKGNLTANALSGCVTFIVLLVCMVLQYKLRNSGILHMFSVIIALLVGTLVAVSMGAADFSSVPGAAWFSLI</sequence>
<evidence type="ECO:0000256" key="1">
    <source>
        <dbReference type="ARBA" id="ARBA00004141"/>
    </source>
</evidence>
<keyword evidence="5 7" id="KW-1133">Transmembrane helix</keyword>
<evidence type="ECO:0000256" key="5">
    <source>
        <dbReference type="ARBA" id="ARBA00022989"/>
    </source>
</evidence>
<keyword evidence="3" id="KW-0813">Transport</keyword>
<dbReference type="GO" id="GO:0005886">
    <property type="term" value="C:plasma membrane"/>
    <property type="evidence" value="ECO:0007669"/>
    <property type="project" value="TreeGrafter"/>
</dbReference>
<keyword evidence="6 7" id="KW-0472">Membrane</keyword>
<accession>A0A0L7D3Z6</accession>
<evidence type="ECO:0000256" key="4">
    <source>
        <dbReference type="ARBA" id="ARBA00022692"/>
    </source>
</evidence>
<comment type="subcellular location">
    <subcellularLocation>
        <location evidence="1">Membrane</location>
        <topology evidence="1">Multi-pass membrane protein</topology>
    </subcellularLocation>
</comment>
<reference evidence="8 9" key="1">
    <citation type="journal article" date="2015" name="Int J Genomics">
        <title>Comparative Genomics Revealed Genetic Diversity and Species/Strain-Level Differences in Carbohydrate Metabolism of Three Probiotic Bifidobacterial Species.</title>
        <authorList>
            <person name="Odamaki T."/>
            <person name="Horigome A."/>
            <person name="Sugahara H."/>
            <person name="Hashikura N."/>
            <person name="Minami J."/>
            <person name="Xiao J.Z."/>
            <person name="Abe F."/>
        </authorList>
    </citation>
    <scope>NUCLEOTIDE SEQUENCE [LARGE SCALE GENOMIC DNA]</scope>
    <source>
        <strain evidence="8 9">MCC 1114</strain>
    </source>
</reference>
<dbReference type="PANTHER" id="PTHR42810:SF2">
    <property type="entry name" value="PURINE PERMEASE C1399.01C-RELATED"/>
    <property type="match status" value="1"/>
</dbReference>
<dbReference type="GO" id="GO:0042907">
    <property type="term" value="F:xanthine transmembrane transporter activity"/>
    <property type="evidence" value="ECO:0007669"/>
    <property type="project" value="TreeGrafter"/>
</dbReference>
<dbReference type="AlphaFoldDB" id="A0A0L7D3Z6"/>
<dbReference type="Pfam" id="PF00860">
    <property type="entry name" value="Xan_ur_permease"/>
    <property type="match status" value="1"/>
</dbReference>
<evidence type="ECO:0000256" key="6">
    <source>
        <dbReference type="ARBA" id="ARBA00023136"/>
    </source>
</evidence>
<evidence type="ECO:0008006" key="10">
    <source>
        <dbReference type="Google" id="ProtNLM"/>
    </source>
</evidence>
<dbReference type="InterPro" id="IPR006043">
    <property type="entry name" value="NCS2"/>
</dbReference>
<evidence type="ECO:0000256" key="3">
    <source>
        <dbReference type="ARBA" id="ARBA00022448"/>
    </source>
</evidence>
<dbReference type="PANTHER" id="PTHR42810">
    <property type="entry name" value="PURINE PERMEASE C1399.01C-RELATED"/>
    <property type="match status" value="1"/>
</dbReference>